<dbReference type="EMBL" id="BPLF01000002">
    <property type="protein sequence ID" value="GIX63369.1"/>
    <property type="molecule type" value="Genomic_DNA"/>
</dbReference>
<evidence type="ECO:0000313" key="2">
    <source>
        <dbReference type="Proteomes" id="UP001497744"/>
    </source>
</evidence>
<dbReference type="AlphaFoldDB" id="A0AAV4LTP6"/>
<evidence type="ECO:0000313" key="1">
    <source>
        <dbReference type="EMBL" id="GIX63369.1"/>
    </source>
</evidence>
<gene>
    <name evidence="1" type="ORF">BcabD6B2_28040</name>
</gene>
<dbReference type="Proteomes" id="UP001497744">
    <property type="component" value="Unassembled WGS sequence"/>
</dbReference>
<name>A0AAV4LTP6_BABCB</name>
<reference evidence="1 2" key="1">
    <citation type="submission" date="2021-06" db="EMBL/GenBank/DDBJ databases">
        <title>Genome sequence of Babesia caballi.</title>
        <authorList>
            <person name="Yamagishi J."/>
            <person name="Kidaka T."/>
            <person name="Ochi A."/>
        </authorList>
    </citation>
    <scope>NUCLEOTIDE SEQUENCE [LARGE SCALE GENOMIC DNA]</scope>
    <source>
        <strain evidence="1">USDA-D6B2</strain>
    </source>
</reference>
<proteinExistence type="predicted"/>
<comment type="caution">
    <text evidence="1">The sequence shown here is derived from an EMBL/GenBank/DDBJ whole genome shotgun (WGS) entry which is preliminary data.</text>
</comment>
<dbReference type="RefSeq" id="XP_067715438.1">
    <property type="nucleotide sequence ID" value="XM_067859337.1"/>
</dbReference>
<sequence length="115" mass="11955">MDAAETSQLVGEEGLERGFVGTLAAGGFNFIIMFASKGTILAIMLTVVRTGAVIPLTDVRGDLRFGALINIFPKSAITPTASDSVSIAALLVKEVELKLERICVIGKSTENTGAG</sequence>
<keyword evidence="2" id="KW-1185">Reference proteome</keyword>
<dbReference type="GeneID" id="94194850"/>
<protein>
    <submittedName>
        <fullName evidence="1">Beta-1,4-mannosyltransferase egh</fullName>
    </submittedName>
</protein>
<accession>A0AAV4LTP6</accession>
<organism evidence="1 2">
    <name type="scientific">Babesia caballi</name>
    <dbReference type="NCBI Taxonomy" id="5871"/>
    <lineage>
        <taxon>Eukaryota</taxon>
        <taxon>Sar</taxon>
        <taxon>Alveolata</taxon>
        <taxon>Apicomplexa</taxon>
        <taxon>Aconoidasida</taxon>
        <taxon>Piroplasmida</taxon>
        <taxon>Babesiidae</taxon>
        <taxon>Babesia</taxon>
    </lineage>
</organism>